<evidence type="ECO:0000313" key="2">
    <source>
        <dbReference type="EMBL" id="KZV51861.1"/>
    </source>
</evidence>
<name>A0A2Z7CY00_9LAMI</name>
<dbReference type="OrthoDB" id="1739214at2759"/>
<protein>
    <submittedName>
        <fullName evidence="2">Uncharacterized protein</fullName>
    </submittedName>
</protein>
<evidence type="ECO:0000256" key="1">
    <source>
        <dbReference type="SAM" id="MobiDB-lite"/>
    </source>
</evidence>
<feature type="region of interest" description="Disordered" evidence="1">
    <location>
        <begin position="28"/>
        <end position="58"/>
    </location>
</feature>
<dbReference type="AlphaFoldDB" id="A0A2Z7CY00"/>
<accession>A0A2Z7CY00</accession>
<dbReference type="Proteomes" id="UP000250235">
    <property type="component" value="Unassembled WGS sequence"/>
</dbReference>
<organism evidence="2 3">
    <name type="scientific">Dorcoceras hygrometricum</name>
    <dbReference type="NCBI Taxonomy" id="472368"/>
    <lineage>
        <taxon>Eukaryota</taxon>
        <taxon>Viridiplantae</taxon>
        <taxon>Streptophyta</taxon>
        <taxon>Embryophyta</taxon>
        <taxon>Tracheophyta</taxon>
        <taxon>Spermatophyta</taxon>
        <taxon>Magnoliopsida</taxon>
        <taxon>eudicotyledons</taxon>
        <taxon>Gunneridae</taxon>
        <taxon>Pentapetalae</taxon>
        <taxon>asterids</taxon>
        <taxon>lamiids</taxon>
        <taxon>Lamiales</taxon>
        <taxon>Gesneriaceae</taxon>
        <taxon>Didymocarpoideae</taxon>
        <taxon>Trichosporeae</taxon>
        <taxon>Loxocarpinae</taxon>
        <taxon>Dorcoceras</taxon>
    </lineage>
</organism>
<proteinExistence type="predicted"/>
<sequence length="284" mass="31872">MYVSELRRFQVCQRKLSAHLLVKGSHLGMSENKPQLQQSKRRRKVSPTGGGGIVGAEGDEERVKTKGLNEIISSLVFLEDQEKSDLRELKKVDQEEIIQFERNHSQQKGAMMDYFFKLQDYNGDAERDEGTRKRKAKANAFTAANVAAVTIASASAEDIVSTGENVTTSDKTPASGPQRRLWVKNRSKDWWDQCNSPDFPEEEFRKAFRMGKSTFDLICNELNSAVAKENTMLRDAVPVRQRAAVCIWRLATGEPLRLVSKKFGLGISTCHKLVLEVCSAIAAF</sequence>
<dbReference type="EMBL" id="KQ991566">
    <property type="protein sequence ID" value="KZV51861.1"/>
    <property type="molecule type" value="Genomic_DNA"/>
</dbReference>
<reference evidence="2 3" key="1">
    <citation type="journal article" date="2015" name="Proc. Natl. Acad. Sci. U.S.A.">
        <title>The resurrection genome of Boea hygrometrica: A blueprint for survival of dehydration.</title>
        <authorList>
            <person name="Xiao L."/>
            <person name="Yang G."/>
            <person name="Zhang L."/>
            <person name="Yang X."/>
            <person name="Zhao S."/>
            <person name="Ji Z."/>
            <person name="Zhou Q."/>
            <person name="Hu M."/>
            <person name="Wang Y."/>
            <person name="Chen M."/>
            <person name="Xu Y."/>
            <person name="Jin H."/>
            <person name="Xiao X."/>
            <person name="Hu G."/>
            <person name="Bao F."/>
            <person name="Hu Y."/>
            <person name="Wan P."/>
            <person name="Li L."/>
            <person name="Deng X."/>
            <person name="Kuang T."/>
            <person name="Xiang C."/>
            <person name="Zhu J.K."/>
            <person name="Oliver M.J."/>
            <person name="He Y."/>
        </authorList>
    </citation>
    <scope>NUCLEOTIDE SEQUENCE [LARGE SCALE GENOMIC DNA]</scope>
    <source>
        <strain evidence="3">cv. XS01</strain>
    </source>
</reference>
<keyword evidence="3" id="KW-1185">Reference proteome</keyword>
<evidence type="ECO:0000313" key="3">
    <source>
        <dbReference type="Proteomes" id="UP000250235"/>
    </source>
</evidence>
<gene>
    <name evidence="2" type="ORF">F511_06904</name>
</gene>